<keyword evidence="3 6" id="KW-0812">Transmembrane</keyword>
<keyword evidence="4 6" id="KW-1133">Transmembrane helix</keyword>
<evidence type="ECO:0000256" key="2">
    <source>
        <dbReference type="ARBA" id="ARBA00009773"/>
    </source>
</evidence>
<dbReference type="EMBL" id="UOFR01000082">
    <property type="protein sequence ID" value="VAX01111.1"/>
    <property type="molecule type" value="Genomic_DNA"/>
</dbReference>
<organism evidence="7">
    <name type="scientific">hydrothermal vent metagenome</name>
    <dbReference type="NCBI Taxonomy" id="652676"/>
    <lineage>
        <taxon>unclassified sequences</taxon>
        <taxon>metagenomes</taxon>
        <taxon>ecological metagenomes</taxon>
    </lineage>
</organism>
<feature type="transmembrane region" description="Helical" evidence="6">
    <location>
        <begin position="142"/>
        <end position="161"/>
    </location>
</feature>
<reference evidence="7" key="1">
    <citation type="submission" date="2018-06" db="EMBL/GenBank/DDBJ databases">
        <authorList>
            <person name="Zhirakovskaya E."/>
        </authorList>
    </citation>
    <scope>NUCLEOTIDE SEQUENCE</scope>
</reference>
<gene>
    <name evidence="7" type="ORF">MNBD_GAMMA21-1855</name>
</gene>
<dbReference type="Pfam" id="PF01594">
    <property type="entry name" value="AI-2E_transport"/>
    <property type="match status" value="1"/>
</dbReference>
<feature type="transmembrane region" description="Helical" evidence="6">
    <location>
        <begin position="59"/>
        <end position="81"/>
    </location>
</feature>
<comment type="subcellular location">
    <subcellularLocation>
        <location evidence="1">Membrane</location>
        <topology evidence="1">Multi-pass membrane protein</topology>
    </subcellularLocation>
</comment>
<dbReference type="NCBIfam" id="NF008930">
    <property type="entry name" value="PRK12287.1"/>
    <property type="match status" value="1"/>
</dbReference>
<feature type="transmembrane region" description="Helical" evidence="6">
    <location>
        <begin position="227"/>
        <end position="252"/>
    </location>
</feature>
<evidence type="ECO:0000256" key="3">
    <source>
        <dbReference type="ARBA" id="ARBA00022692"/>
    </source>
</evidence>
<dbReference type="PANTHER" id="PTHR21716:SF64">
    <property type="entry name" value="AI-2 TRANSPORT PROTEIN TQSA"/>
    <property type="match status" value="1"/>
</dbReference>
<feature type="transmembrane region" description="Helical" evidence="6">
    <location>
        <begin position="6"/>
        <end position="24"/>
    </location>
</feature>
<evidence type="ECO:0000256" key="4">
    <source>
        <dbReference type="ARBA" id="ARBA00022989"/>
    </source>
</evidence>
<feature type="transmembrane region" description="Helical" evidence="6">
    <location>
        <begin position="289"/>
        <end position="311"/>
    </location>
</feature>
<protein>
    <submittedName>
        <fullName evidence="7">Uncharacterized UPF0118 membrane protein</fullName>
    </submittedName>
</protein>
<keyword evidence="5 6" id="KW-0472">Membrane</keyword>
<feature type="transmembrane region" description="Helical" evidence="6">
    <location>
        <begin position="258"/>
        <end position="277"/>
    </location>
</feature>
<comment type="similarity">
    <text evidence="2">Belongs to the autoinducer-2 exporter (AI-2E) (TC 2.A.86) family.</text>
</comment>
<dbReference type="PANTHER" id="PTHR21716">
    <property type="entry name" value="TRANSMEMBRANE PROTEIN"/>
    <property type="match status" value="1"/>
</dbReference>
<dbReference type="InterPro" id="IPR002549">
    <property type="entry name" value="AI-2E-like"/>
</dbReference>
<evidence type="ECO:0000256" key="1">
    <source>
        <dbReference type="ARBA" id="ARBA00004141"/>
    </source>
</evidence>
<feature type="transmembrane region" description="Helical" evidence="6">
    <location>
        <begin position="195"/>
        <end position="215"/>
    </location>
</feature>
<proteinExistence type="inferred from homology"/>
<evidence type="ECO:0000313" key="7">
    <source>
        <dbReference type="EMBL" id="VAX01111.1"/>
    </source>
</evidence>
<dbReference type="GO" id="GO:0016020">
    <property type="term" value="C:membrane"/>
    <property type="evidence" value="ECO:0007669"/>
    <property type="project" value="UniProtKB-SubCell"/>
</dbReference>
<dbReference type="GO" id="GO:0055085">
    <property type="term" value="P:transmembrane transport"/>
    <property type="evidence" value="ECO:0007669"/>
    <property type="project" value="TreeGrafter"/>
</dbReference>
<evidence type="ECO:0000256" key="6">
    <source>
        <dbReference type="SAM" id="Phobius"/>
    </source>
</evidence>
<accession>A0A3B1AHG1</accession>
<sequence length="351" mass="37677">MPESAYKTTSVMVSLAALVVVIAGMRVAAPIIVPFIFSIFIAIICAPLLSWMTRHRVPAVLAVLIILSIILLIGFLLMLGIGTSAEQFSKAIPGYQANLQGQFNMFINWLAELGIEVTGSGVRDAFNPGSAIKMINKLFDGLGNLFTNAFLILFTVLFILLEASSFPAKLKAIVKQGNMRVDYIDHFLSSVQRYIGLKTATSFVTGILVASMLAIQGVDFPVLWGMLAFLLNYIPNIGSIIAAVPAVLLALIQFGPGMAAGTALGYLVINVVIGSVVEPRVMGKGMGLSVLVVFLSLVFWGWVFGPMGMILSVPLTMLVKLAFENSESSQWIAVLLGSETDTHVSTNQSNE</sequence>
<evidence type="ECO:0000256" key="5">
    <source>
        <dbReference type="ARBA" id="ARBA00023136"/>
    </source>
</evidence>
<dbReference type="AlphaFoldDB" id="A0A3B1AHG1"/>
<name>A0A3B1AHG1_9ZZZZ</name>